<comment type="caution">
    <text evidence="2">The sequence shown here is derived from an EMBL/GenBank/DDBJ whole genome shotgun (WGS) entry which is preliminary data.</text>
</comment>
<gene>
    <name evidence="2" type="ORF">BLNAU_15552</name>
</gene>
<feature type="compositionally biased region" description="Basic and acidic residues" evidence="1">
    <location>
        <begin position="110"/>
        <end position="124"/>
    </location>
</feature>
<evidence type="ECO:0000256" key="1">
    <source>
        <dbReference type="SAM" id="MobiDB-lite"/>
    </source>
</evidence>
<dbReference type="EMBL" id="JARBJD010000155">
    <property type="protein sequence ID" value="KAK2949464.1"/>
    <property type="molecule type" value="Genomic_DNA"/>
</dbReference>
<feature type="region of interest" description="Disordered" evidence="1">
    <location>
        <begin position="107"/>
        <end position="182"/>
    </location>
</feature>
<evidence type="ECO:0000313" key="2">
    <source>
        <dbReference type="EMBL" id="KAK2949464.1"/>
    </source>
</evidence>
<keyword evidence="3" id="KW-1185">Reference proteome</keyword>
<proteinExistence type="predicted"/>
<protein>
    <submittedName>
        <fullName evidence="2">Uncharacterized protein</fullName>
    </submittedName>
</protein>
<organism evidence="2 3">
    <name type="scientific">Blattamonas nauphoetae</name>
    <dbReference type="NCBI Taxonomy" id="2049346"/>
    <lineage>
        <taxon>Eukaryota</taxon>
        <taxon>Metamonada</taxon>
        <taxon>Preaxostyla</taxon>
        <taxon>Oxymonadida</taxon>
        <taxon>Blattamonas</taxon>
    </lineage>
</organism>
<dbReference type="Proteomes" id="UP001281761">
    <property type="component" value="Unassembled WGS sequence"/>
</dbReference>
<reference evidence="2 3" key="1">
    <citation type="journal article" date="2022" name="bioRxiv">
        <title>Genomics of Preaxostyla Flagellates Illuminates Evolutionary Transitions and the Path Towards Mitochondrial Loss.</title>
        <authorList>
            <person name="Novak L.V.F."/>
            <person name="Treitli S.C."/>
            <person name="Pyrih J."/>
            <person name="Halakuc P."/>
            <person name="Pipaliya S.V."/>
            <person name="Vacek V."/>
            <person name="Brzon O."/>
            <person name="Soukal P."/>
            <person name="Eme L."/>
            <person name="Dacks J.B."/>
            <person name="Karnkowska A."/>
            <person name="Elias M."/>
            <person name="Hampl V."/>
        </authorList>
    </citation>
    <scope>NUCLEOTIDE SEQUENCE [LARGE SCALE GENOMIC DNA]</scope>
    <source>
        <strain evidence="2">NAU3</strain>
        <tissue evidence="2">Gut</tissue>
    </source>
</reference>
<feature type="compositionally biased region" description="Basic and acidic residues" evidence="1">
    <location>
        <begin position="173"/>
        <end position="182"/>
    </location>
</feature>
<evidence type="ECO:0000313" key="3">
    <source>
        <dbReference type="Proteomes" id="UP001281761"/>
    </source>
</evidence>
<name>A0ABQ9XF35_9EUKA</name>
<accession>A0ABQ9XF35</accession>
<sequence length="182" mass="19852">MPNRPSLTSHTAQWAETQMLVERKEAASATNLFTVISPATICAFPATLLDDRSKQTGLLATSPELTQLVQSLRGDYELCDSENQIAVSRLATLSKNERARKVTVGAVEARQQDDSAESDERRDQPAMAAHHALSTDHVAEVGSSNDADGFGFDLDEQEVESGFGQESGVVVVEAKREPNWHR</sequence>